<sequence length="1039" mass="112927">MRITITDYAPKTIGLFIVFLCCLAGSVLGQGHLVKGKVKSADGEGIPGASIIVRGTQNGTTTDVNGDFQLKAPAKGVLIVSFVGFVSQAVNIEGKAILEVTLLEDAVELQEVVAVGYGTQKKKEVTGAVVQVDNETLNKSSTSDLGTALQGQIAGVSVQSSSGAPGSEANIQIRGVNSITGQNQPLYVVDGIPYNGDPKLSISEIASIDVLKDAASASIYGTRGSGGVILITTKQGKAGTMQVSLDGYYGVQNITSGVPRMNFEQYMYAFFLNSRTMNGTNMGSAYTPLETNPYQFYNDTDVSTVVEQNLAPIQNYSLNVRGGTKDLSYSVNANYFGQKGMIINSDYNRLNIRANTGFTKNKWTIRTSIGLRDEDRSNAAYGLLTQAYSYKPYMQAVDPSKDVLSNGGGPGSSDIFNLGTIIRSLQQKNNDKGGQYNGNLQIEYQLSKDLKLMTRVGGSNTFGNQVIISPLLQTYDDLGVLQTSASRSSVYNSSSRATSFIWENTLNYTKNFGEHHINAFAGFTMESYTRTSFFAQKYDLVDNSITVLNGATLDPNVGSGTGYNQNMVNKLMGTLGRLQYNFKGKYLFSVSARRDGSSRFSDEYRWGIFPSFSAGWNVSDEAFFKPLLGKIDVLRIRATHGTTGNQNFLDYSNAATISLGKDYVFGRNGSDNLVLGYTQTSFANANVKWETSVQTNLGIDMAFFNNKFTFTADLYNTNKRDMLFPLLVPPSTGGGNNSTVILNVGDMNNKGVELAAGYRQSGAFSWSTNATFTKNINKIVKMSGNNKTNYLTGGSVDGVDRVTVIQEGLVAGAFMVMPTDGVVKTEAQLEAYRNLVPTAQMGDLIYLDKKTIDTDGDGVPDKGDGILNDDDRVFAGSGTPKFEIGYNVNASYKNFDVSMQWYSAYGGKVINGSRIAAYQNGTAKDLLYQNTPDNPNSDIPTNRGSKYLNYRGWSDYWIEDGSFIRLRNVSLGYTLPKALANKIKTKSLRVYLAAQNPLTITKYTGFDPEVGGDGLQSRGIDRGNYPMSSQYRVGFELNF</sequence>
<evidence type="ECO:0000256" key="3">
    <source>
        <dbReference type="ARBA" id="ARBA00022452"/>
    </source>
</evidence>
<dbReference type="Gene3D" id="2.40.170.20">
    <property type="entry name" value="TonB-dependent receptor, beta-barrel domain"/>
    <property type="match status" value="1"/>
</dbReference>
<keyword evidence="4 7" id="KW-0812">Transmembrane</keyword>
<dbReference type="PROSITE" id="PS52016">
    <property type="entry name" value="TONB_DEPENDENT_REC_3"/>
    <property type="match status" value="1"/>
</dbReference>
<keyword evidence="3 7" id="KW-1134">Transmembrane beta strand</keyword>
<dbReference type="SUPFAM" id="SSF49464">
    <property type="entry name" value="Carboxypeptidase regulatory domain-like"/>
    <property type="match status" value="1"/>
</dbReference>
<dbReference type="RefSeq" id="WP_109677366.1">
    <property type="nucleotide sequence ID" value="NZ_QGDT01000015.1"/>
</dbReference>
<evidence type="ECO:0000259" key="8">
    <source>
        <dbReference type="Pfam" id="PF07715"/>
    </source>
</evidence>
<keyword evidence="6 7" id="KW-0998">Cell outer membrane</keyword>
<dbReference type="GO" id="GO:0009279">
    <property type="term" value="C:cell outer membrane"/>
    <property type="evidence" value="ECO:0007669"/>
    <property type="project" value="UniProtKB-SubCell"/>
</dbReference>
<dbReference type="SUPFAM" id="SSF56935">
    <property type="entry name" value="Porins"/>
    <property type="match status" value="1"/>
</dbReference>
<evidence type="ECO:0000256" key="1">
    <source>
        <dbReference type="ARBA" id="ARBA00004571"/>
    </source>
</evidence>
<dbReference type="InterPro" id="IPR036942">
    <property type="entry name" value="Beta-barrel_TonB_sf"/>
</dbReference>
<protein>
    <submittedName>
        <fullName evidence="9">TonB-linked SusC/RagA family outer membrane protein</fullName>
    </submittedName>
</protein>
<dbReference type="InterPro" id="IPR023996">
    <property type="entry name" value="TonB-dep_OMP_SusC/RagA"/>
</dbReference>
<dbReference type="EMBL" id="QGDT01000015">
    <property type="protein sequence ID" value="PWJ55001.1"/>
    <property type="molecule type" value="Genomic_DNA"/>
</dbReference>
<evidence type="ECO:0000256" key="2">
    <source>
        <dbReference type="ARBA" id="ARBA00022448"/>
    </source>
</evidence>
<gene>
    <name evidence="9" type="ORF">CLV98_11520</name>
</gene>
<dbReference type="NCBIfam" id="TIGR04056">
    <property type="entry name" value="OMP_RagA_SusC"/>
    <property type="match status" value="1"/>
</dbReference>
<dbReference type="Proteomes" id="UP000245880">
    <property type="component" value="Unassembled WGS sequence"/>
</dbReference>
<dbReference type="InterPro" id="IPR012910">
    <property type="entry name" value="Plug_dom"/>
</dbReference>
<dbReference type="Gene3D" id="2.60.40.1120">
    <property type="entry name" value="Carboxypeptidase-like, regulatory domain"/>
    <property type="match status" value="1"/>
</dbReference>
<name>A0A316ABJ8_9BACT</name>
<dbReference type="InterPro" id="IPR008969">
    <property type="entry name" value="CarboxyPept-like_regulatory"/>
</dbReference>
<dbReference type="Pfam" id="PF07715">
    <property type="entry name" value="Plug"/>
    <property type="match status" value="1"/>
</dbReference>
<evidence type="ECO:0000313" key="9">
    <source>
        <dbReference type="EMBL" id="PWJ55001.1"/>
    </source>
</evidence>
<evidence type="ECO:0000256" key="5">
    <source>
        <dbReference type="ARBA" id="ARBA00023136"/>
    </source>
</evidence>
<dbReference type="InterPro" id="IPR037066">
    <property type="entry name" value="Plug_dom_sf"/>
</dbReference>
<keyword evidence="10" id="KW-1185">Reference proteome</keyword>
<evidence type="ECO:0000256" key="7">
    <source>
        <dbReference type="PROSITE-ProRule" id="PRU01360"/>
    </source>
</evidence>
<dbReference type="AlphaFoldDB" id="A0A316ABJ8"/>
<reference evidence="9 10" key="1">
    <citation type="submission" date="2018-03" db="EMBL/GenBank/DDBJ databases">
        <title>Genomic Encyclopedia of Archaeal and Bacterial Type Strains, Phase II (KMG-II): from individual species to whole genera.</title>
        <authorList>
            <person name="Goeker M."/>
        </authorList>
    </citation>
    <scope>NUCLEOTIDE SEQUENCE [LARGE SCALE GENOMIC DNA]</scope>
    <source>
        <strain evidence="9 10">DSM 100346</strain>
    </source>
</reference>
<keyword evidence="2 7" id="KW-0813">Transport</keyword>
<organism evidence="9 10">
    <name type="scientific">Dyadobacter jejuensis</name>
    <dbReference type="NCBI Taxonomy" id="1082580"/>
    <lineage>
        <taxon>Bacteria</taxon>
        <taxon>Pseudomonadati</taxon>
        <taxon>Bacteroidota</taxon>
        <taxon>Cytophagia</taxon>
        <taxon>Cytophagales</taxon>
        <taxon>Spirosomataceae</taxon>
        <taxon>Dyadobacter</taxon>
    </lineage>
</organism>
<dbReference type="InterPro" id="IPR039426">
    <property type="entry name" value="TonB-dep_rcpt-like"/>
</dbReference>
<accession>A0A316ABJ8</accession>
<dbReference type="Pfam" id="PF13715">
    <property type="entry name" value="CarbopepD_reg_2"/>
    <property type="match status" value="1"/>
</dbReference>
<comment type="caution">
    <text evidence="9">The sequence shown here is derived from an EMBL/GenBank/DDBJ whole genome shotgun (WGS) entry which is preliminary data.</text>
</comment>
<comment type="similarity">
    <text evidence="7">Belongs to the TonB-dependent receptor family.</text>
</comment>
<dbReference type="InterPro" id="IPR023997">
    <property type="entry name" value="TonB-dep_OMP_SusC/RagA_CS"/>
</dbReference>
<evidence type="ECO:0000256" key="4">
    <source>
        <dbReference type="ARBA" id="ARBA00022692"/>
    </source>
</evidence>
<feature type="domain" description="TonB-dependent receptor plug" evidence="8">
    <location>
        <begin position="121"/>
        <end position="228"/>
    </location>
</feature>
<keyword evidence="5 7" id="KW-0472">Membrane</keyword>
<dbReference type="Gene3D" id="2.170.130.10">
    <property type="entry name" value="TonB-dependent receptor, plug domain"/>
    <property type="match status" value="1"/>
</dbReference>
<dbReference type="NCBIfam" id="TIGR04057">
    <property type="entry name" value="SusC_RagA_signa"/>
    <property type="match status" value="1"/>
</dbReference>
<dbReference type="OrthoDB" id="9768177at2"/>
<evidence type="ECO:0000256" key="6">
    <source>
        <dbReference type="ARBA" id="ARBA00023237"/>
    </source>
</evidence>
<comment type="subcellular location">
    <subcellularLocation>
        <location evidence="1 7">Cell outer membrane</location>
        <topology evidence="1 7">Multi-pass membrane protein</topology>
    </subcellularLocation>
</comment>
<proteinExistence type="inferred from homology"/>
<evidence type="ECO:0000313" key="10">
    <source>
        <dbReference type="Proteomes" id="UP000245880"/>
    </source>
</evidence>